<dbReference type="InterPro" id="IPR046357">
    <property type="entry name" value="PPIase_dom_sf"/>
</dbReference>
<evidence type="ECO:0000256" key="7">
    <source>
        <dbReference type="PROSITE-ProRule" id="PRU00278"/>
    </source>
</evidence>
<organism evidence="10 11">
    <name type="scientific">Pseudothauera lacus</name>
    <dbReference type="NCBI Taxonomy" id="2136175"/>
    <lineage>
        <taxon>Bacteria</taxon>
        <taxon>Pseudomonadati</taxon>
        <taxon>Pseudomonadota</taxon>
        <taxon>Betaproteobacteria</taxon>
        <taxon>Rhodocyclales</taxon>
        <taxon>Zoogloeaceae</taxon>
        <taxon>Pseudothauera</taxon>
    </lineage>
</organism>
<reference evidence="10 11" key="1">
    <citation type="submission" date="2018-03" db="EMBL/GenBank/DDBJ databases">
        <authorList>
            <person name="Keele B.F."/>
        </authorList>
    </citation>
    <scope>NUCLEOTIDE SEQUENCE [LARGE SCALE GENOMIC DNA]</scope>
    <source>
        <strain evidence="10 11">D20</strain>
    </source>
</reference>
<evidence type="ECO:0000256" key="8">
    <source>
        <dbReference type="SAM" id="SignalP"/>
    </source>
</evidence>
<dbReference type="Gene3D" id="3.10.50.40">
    <property type="match status" value="1"/>
</dbReference>
<keyword evidence="6 7" id="KW-0413">Isomerase</keyword>
<evidence type="ECO:0000259" key="9">
    <source>
        <dbReference type="PROSITE" id="PS50198"/>
    </source>
</evidence>
<evidence type="ECO:0000256" key="6">
    <source>
        <dbReference type="ARBA" id="ARBA00023235"/>
    </source>
</evidence>
<dbReference type="EC" id="5.2.1.8" evidence="3"/>
<dbReference type="Pfam" id="PF13616">
    <property type="entry name" value="Rotamase_3"/>
    <property type="match status" value="1"/>
</dbReference>
<feature type="domain" description="PpiC" evidence="9">
    <location>
        <begin position="131"/>
        <end position="221"/>
    </location>
</feature>
<comment type="similarity">
    <text evidence="2">Belongs to the PpiC/parvulin rotamase family.</text>
</comment>
<dbReference type="PANTHER" id="PTHR47245">
    <property type="entry name" value="PEPTIDYLPROLYL ISOMERASE"/>
    <property type="match status" value="1"/>
</dbReference>
<reference evidence="10 11" key="2">
    <citation type="submission" date="2018-04" db="EMBL/GenBank/DDBJ databases">
        <title>Thauera lacus sp. nov., isolated from an saline lake in Inner Mongolia, China.</title>
        <authorList>
            <person name="Liang Q.-Y."/>
        </authorList>
    </citation>
    <scope>NUCLEOTIDE SEQUENCE [LARGE SCALE GENOMIC DNA]</scope>
    <source>
        <strain evidence="10 11">D20</strain>
    </source>
</reference>
<dbReference type="SUPFAM" id="SSF109998">
    <property type="entry name" value="Triger factor/SurA peptide-binding domain-like"/>
    <property type="match status" value="1"/>
</dbReference>
<dbReference type="PANTHER" id="PTHR47245:SF1">
    <property type="entry name" value="FOLDASE PROTEIN PRSA"/>
    <property type="match status" value="1"/>
</dbReference>
<dbReference type="SUPFAM" id="SSF54534">
    <property type="entry name" value="FKBP-like"/>
    <property type="match status" value="1"/>
</dbReference>
<feature type="signal peptide" evidence="8">
    <location>
        <begin position="1"/>
        <end position="23"/>
    </location>
</feature>
<dbReference type="InterPro" id="IPR000297">
    <property type="entry name" value="PPIase_PpiC"/>
</dbReference>
<dbReference type="PROSITE" id="PS50198">
    <property type="entry name" value="PPIC_PPIASE_2"/>
    <property type="match status" value="1"/>
</dbReference>
<keyword evidence="5 7" id="KW-0697">Rotamase</keyword>
<dbReference type="Gene3D" id="1.10.8.1040">
    <property type="match status" value="1"/>
</dbReference>
<dbReference type="InterPro" id="IPR050245">
    <property type="entry name" value="PrsA_foldase"/>
</dbReference>
<evidence type="ECO:0000256" key="5">
    <source>
        <dbReference type="ARBA" id="ARBA00023110"/>
    </source>
</evidence>
<dbReference type="Proteomes" id="UP000241193">
    <property type="component" value="Unassembled WGS sequence"/>
</dbReference>
<protein>
    <recommendedName>
        <fullName evidence="3">peptidylprolyl isomerase</fullName>
        <ecNumber evidence="3">5.2.1.8</ecNumber>
    </recommendedName>
</protein>
<dbReference type="OrthoDB" id="14196at2"/>
<evidence type="ECO:0000256" key="3">
    <source>
        <dbReference type="ARBA" id="ARBA00013194"/>
    </source>
</evidence>
<keyword evidence="11" id="KW-1185">Reference proteome</keyword>
<feature type="chain" id="PRO_5015581440" description="peptidylprolyl isomerase" evidence="8">
    <location>
        <begin position="24"/>
        <end position="260"/>
    </location>
</feature>
<evidence type="ECO:0000256" key="1">
    <source>
        <dbReference type="ARBA" id="ARBA00000971"/>
    </source>
</evidence>
<evidence type="ECO:0000313" key="10">
    <source>
        <dbReference type="EMBL" id="PTD98001.1"/>
    </source>
</evidence>
<evidence type="ECO:0000313" key="11">
    <source>
        <dbReference type="Proteomes" id="UP000241193"/>
    </source>
</evidence>
<accession>A0A2T4IJP6</accession>
<proteinExistence type="inferred from homology"/>
<evidence type="ECO:0000256" key="4">
    <source>
        <dbReference type="ARBA" id="ARBA00022729"/>
    </source>
</evidence>
<sequence>MKAFPSRLALCLMAGLASFSVHASGTTATVNGKAIPSARMEVMMAEQRAQGAPESPQLREAVREELIRREILAQEAGKRGLERQAEVQAQMDLARQAILIRAYLQDWVKSNPISEADVRKQYDEIVAGMGGKEYNPRHILVETEDAAKAIIAKLRGGASFESLASESLDPGSRDRGGDLGWSNPGMFVQPFAEAMVKLEKGQYTAAPVKSDFGYHVIQMQDIRPLTPPPFAEVKPQLEQRIQQERVEAHIMELRGKARVQ</sequence>
<comment type="caution">
    <text evidence="10">The sequence shown here is derived from an EMBL/GenBank/DDBJ whole genome shotgun (WGS) entry which is preliminary data.</text>
</comment>
<evidence type="ECO:0000256" key="2">
    <source>
        <dbReference type="ARBA" id="ARBA00007656"/>
    </source>
</evidence>
<gene>
    <name evidence="10" type="ORF">C8261_00850</name>
</gene>
<dbReference type="EMBL" id="PZKC01000001">
    <property type="protein sequence ID" value="PTD98001.1"/>
    <property type="molecule type" value="Genomic_DNA"/>
</dbReference>
<dbReference type="AlphaFoldDB" id="A0A2T4IJP6"/>
<keyword evidence="4 8" id="KW-0732">Signal</keyword>
<dbReference type="GO" id="GO:0003755">
    <property type="term" value="F:peptidyl-prolyl cis-trans isomerase activity"/>
    <property type="evidence" value="ECO:0007669"/>
    <property type="project" value="UniProtKB-KW"/>
</dbReference>
<dbReference type="RefSeq" id="WP_107491761.1">
    <property type="nucleotide sequence ID" value="NZ_PZKC01000001.1"/>
</dbReference>
<comment type="catalytic activity">
    <reaction evidence="1">
        <text>[protein]-peptidylproline (omega=180) = [protein]-peptidylproline (omega=0)</text>
        <dbReference type="Rhea" id="RHEA:16237"/>
        <dbReference type="Rhea" id="RHEA-COMP:10747"/>
        <dbReference type="Rhea" id="RHEA-COMP:10748"/>
        <dbReference type="ChEBI" id="CHEBI:83833"/>
        <dbReference type="ChEBI" id="CHEBI:83834"/>
        <dbReference type="EC" id="5.2.1.8"/>
    </reaction>
</comment>
<name>A0A2T4IJP6_9RHOO</name>
<dbReference type="InterPro" id="IPR027304">
    <property type="entry name" value="Trigger_fact/SurA_dom_sf"/>
</dbReference>